<protein>
    <submittedName>
        <fullName evidence="6">TetR family transcriptional regulator</fullName>
    </submittedName>
</protein>
<keyword evidence="7" id="KW-1185">Reference proteome</keyword>
<dbReference type="PROSITE" id="PS50977">
    <property type="entry name" value="HTH_TETR_2"/>
    <property type="match status" value="1"/>
</dbReference>
<sequence length="203" mass="21957">MALREEKKRATRLAIADAAMGLFGAHGFDRVTVAEVADAARVSINTVFNYFPTKEDLFFDRQAEVIDRLAGAVRQRAADESPAAAVHRLFLDELRRDEPTLGLSAEATTFWQLVDASPALQARLRLLGEQTEAALAEAITESIGAGKRDATPRVLAAALAGIDRALHAEIRHRLQSGDAPDAVRRDIRKAAGLFETMAGLGVQ</sequence>
<keyword evidence="2 4" id="KW-0238">DNA-binding</keyword>
<dbReference type="InterPro" id="IPR041347">
    <property type="entry name" value="MftR_C"/>
</dbReference>
<dbReference type="AlphaFoldDB" id="A0A5N0EBZ1"/>
<organism evidence="6 7">
    <name type="scientific">Nocardia colli</name>
    <dbReference type="NCBI Taxonomy" id="2545717"/>
    <lineage>
        <taxon>Bacteria</taxon>
        <taxon>Bacillati</taxon>
        <taxon>Actinomycetota</taxon>
        <taxon>Actinomycetes</taxon>
        <taxon>Mycobacteriales</taxon>
        <taxon>Nocardiaceae</taxon>
        <taxon>Nocardia</taxon>
    </lineage>
</organism>
<dbReference type="PANTHER" id="PTHR30055:SF234">
    <property type="entry name" value="HTH-TYPE TRANSCRIPTIONAL REGULATOR BETI"/>
    <property type="match status" value="1"/>
</dbReference>
<proteinExistence type="predicted"/>
<dbReference type="Gene3D" id="1.10.10.60">
    <property type="entry name" value="Homeodomain-like"/>
    <property type="match status" value="1"/>
</dbReference>
<keyword evidence="3" id="KW-0804">Transcription</keyword>
<dbReference type="InterPro" id="IPR009057">
    <property type="entry name" value="Homeodomain-like_sf"/>
</dbReference>
<dbReference type="OrthoDB" id="3211155at2"/>
<dbReference type="InterPro" id="IPR001647">
    <property type="entry name" value="HTH_TetR"/>
</dbReference>
<evidence type="ECO:0000256" key="1">
    <source>
        <dbReference type="ARBA" id="ARBA00023015"/>
    </source>
</evidence>
<gene>
    <name evidence="6" type="ORF">F3087_22345</name>
</gene>
<dbReference type="Pfam" id="PF17754">
    <property type="entry name" value="TetR_C_14"/>
    <property type="match status" value="1"/>
</dbReference>
<dbReference type="PANTHER" id="PTHR30055">
    <property type="entry name" value="HTH-TYPE TRANSCRIPTIONAL REGULATOR RUTR"/>
    <property type="match status" value="1"/>
</dbReference>
<dbReference type="InterPro" id="IPR050109">
    <property type="entry name" value="HTH-type_TetR-like_transc_reg"/>
</dbReference>
<accession>A0A5N0EBZ1</accession>
<keyword evidence="1" id="KW-0805">Transcription regulation</keyword>
<evidence type="ECO:0000256" key="4">
    <source>
        <dbReference type="PROSITE-ProRule" id="PRU00335"/>
    </source>
</evidence>
<evidence type="ECO:0000256" key="3">
    <source>
        <dbReference type="ARBA" id="ARBA00023163"/>
    </source>
</evidence>
<dbReference type="Proteomes" id="UP000323876">
    <property type="component" value="Unassembled WGS sequence"/>
</dbReference>
<feature type="DNA-binding region" description="H-T-H motif" evidence="4">
    <location>
        <begin position="32"/>
        <end position="51"/>
    </location>
</feature>
<dbReference type="Gene3D" id="1.10.357.10">
    <property type="entry name" value="Tetracycline Repressor, domain 2"/>
    <property type="match status" value="1"/>
</dbReference>
<dbReference type="SUPFAM" id="SSF46689">
    <property type="entry name" value="Homeodomain-like"/>
    <property type="match status" value="1"/>
</dbReference>
<dbReference type="PRINTS" id="PR00455">
    <property type="entry name" value="HTHTETR"/>
</dbReference>
<evidence type="ECO:0000313" key="7">
    <source>
        <dbReference type="Proteomes" id="UP000323876"/>
    </source>
</evidence>
<feature type="domain" description="HTH tetR-type" evidence="5">
    <location>
        <begin position="9"/>
        <end position="69"/>
    </location>
</feature>
<dbReference type="GO" id="GO:0003700">
    <property type="term" value="F:DNA-binding transcription factor activity"/>
    <property type="evidence" value="ECO:0007669"/>
    <property type="project" value="TreeGrafter"/>
</dbReference>
<dbReference type="RefSeq" id="WP_150403960.1">
    <property type="nucleotide sequence ID" value="NZ_VXLC01000010.1"/>
</dbReference>
<evidence type="ECO:0000259" key="5">
    <source>
        <dbReference type="PROSITE" id="PS50977"/>
    </source>
</evidence>
<dbReference type="Pfam" id="PF00440">
    <property type="entry name" value="TetR_N"/>
    <property type="match status" value="1"/>
</dbReference>
<dbReference type="GO" id="GO:0000976">
    <property type="term" value="F:transcription cis-regulatory region binding"/>
    <property type="evidence" value="ECO:0007669"/>
    <property type="project" value="TreeGrafter"/>
</dbReference>
<dbReference type="EMBL" id="VXLC01000010">
    <property type="protein sequence ID" value="KAA8886947.1"/>
    <property type="molecule type" value="Genomic_DNA"/>
</dbReference>
<evidence type="ECO:0000256" key="2">
    <source>
        <dbReference type="ARBA" id="ARBA00023125"/>
    </source>
</evidence>
<evidence type="ECO:0000313" key="6">
    <source>
        <dbReference type="EMBL" id="KAA8886947.1"/>
    </source>
</evidence>
<name>A0A5N0EBZ1_9NOCA</name>
<reference evidence="6 7" key="1">
    <citation type="submission" date="2019-09" db="EMBL/GenBank/DDBJ databases">
        <authorList>
            <person name="Wang X."/>
        </authorList>
    </citation>
    <scope>NUCLEOTIDE SEQUENCE [LARGE SCALE GENOMIC DNA]</scope>
    <source>
        <strain evidence="6 7">CICC 11023</strain>
    </source>
</reference>
<comment type="caution">
    <text evidence="6">The sequence shown here is derived from an EMBL/GenBank/DDBJ whole genome shotgun (WGS) entry which is preliminary data.</text>
</comment>